<dbReference type="Proteomes" id="UP000184268">
    <property type="component" value="Unassembled WGS sequence"/>
</dbReference>
<dbReference type="GO" id="GO:0016747">
    <property type="term" value="F:acyltransferase activity, transferring groups other than amino-acyl groups"/>
    <property type="evidence" value="ECO:0007669"/>
    <property type="project" value="InterPro"/>
</dbReference>
<reference evidence="2 3" key="1">
    <citation type="submission" date="2016-11" db="EMBL/GenBank/DDBJ databases">
        <authorList>
            <person name="Jaros S."/>
            <person name="Januszkiewicz K."/>
            <person name="Wedrychowicz H."/>
        </authorList>
    </citation>
    <scope>NUCLEOTIDE SEQUENCE [LARGE SCALE GENOMIC DNA]</scope>
    <source>
        <strain evidence="2 3">DSM 16917</strain>
    </source>
</reference>
<gene>
    <name evidence="2" type="ORF">SAMN02745129_3594</name>
</gene>
<dbReference type="CDD" id="cd04301">
    <property type="entry name" value="NAT_SF"/>
    <property type="match status" value="1"/>
</dbReference>
<sequence>MTTLSWQQGTIEQVVALSQRIPEFDQPYGAEVYRHRLASVPHLIQIGYSDGEAAGFKVGYALSDDTFYSWMGGVLPQGRGTGMAQHLLEAQESWAVQQGYSLLQVKSRNRYPAMLRLLLRNGYQITRCEDKGEGTLDHRIHFEKTLKN</sequence>
<dbReference type="STRING" id="299255.SAMN02745129_3594"/>
<dbReference type="SUPFAM" id="SSF55729">
    <property type="entry name" value="Acyl-CoA N-acyltransferases (Nat)"/>
    <property type="match status" value="1"/>
</dbReference>
<name>A0A1M5XRH0_9GAMM</name>
<dbReference type="EMBL" id="FQXG01000006">
    <property type="protein sequence ID" value="SHI01863.1"/>
    <property type="molecule type" value="Genomic_DNA"/>
</dbReference>
<evidence type="ECO:0000259" key="1">
    <source>
        <dbReference type="PROSITE" id="PS51186"/>
    </source>
</evidence>
<dbReference type="OrthoDB" id="9812289at2"/>
<evidence type="ECO:0000313" key="2">
    <source>
        <dbReference type="EMBL" id="SHI01863.1"/>
    </source>
</evidence>
<dbReference type="RefSeq" id="WP_067659774.1">
    <property type="nucleotide sequence ID" value="NZ_FQXG01000006.1"/>
</dbReference>
<keyword evidence="3" id="KW-1185">Reference proteome</keyword>
<dbReference type="PROSITE" id="PS51186">
    <property type="entry name" value="GNAT"/>
    <property type="match status" value="1"/>
</dbReference>
<dbReference type="InterPro" id="IPR016181">
    <property type="entry name" value="Acyl_CoA_acyltransferase"/>
</dbReference>
<dbReference type="InterPro" id="IPR000182">
    <property type="entry name" value="GNAT_dom"/>
</dbReference>
<protein>
    <recommendedName>
        <fullName evidence="1">N-acetyltransferase domain-containing protein</fullName>
    </recommendedName>
</protein>
<accession>A0A1M5XRH0</accession>
<dbReference type="Pfam" id="PF00583">
    <property type="entry name" value="Acetyltransf_1"/>
    <property type="match status" value="1"/>
</dbReference>
<evidence type="ECO:0000313" key="3">
    <source>
        <dbReference type="Proteomes" id="UP000184268"/>
    </source>
</evidence>
<dbReference type="Gene3D" id="3.40.630.30">
    <property type="match status" value="1"/>
</dbReference>
<dbReference type="AlphaFoldDB" id="A0A1M5XRH0"/>
<feature type="domain" description="N-acetyltransferase" evidence="1">
    <location>
        <begin position="1"/>
        <end position="147"/>
    </location>
</feature>
<organism evidence="2 3">
    <name type="scientific">Ferrimonas marina</name>
    <dbReference type="NCBI Taxonomy" id="299255"/>
    <lineage>
        <taxon>Bacteria</taxon>
        <taxon>Pseudomonadati</taxon>
        <taxon>Pseudomonadota</taxon>
        <taxon>Gammaproteobacteria</taxon>
        <taxon>Alteromonadales</taxon>
        <taxon>Ferrimonadaceae</taxon>
        <taxon>Ferrimonas</taxon>
    </lineage>
</organism>
<proteinExistence type="predicted"/>